<feature type="transmembrane region" description="Helical" evidence="1">
    <location>
        <begin position="48"/>
        <end position="66"/>
    </location>
</feature>
<keyword evidence="1" id="KW-0472">Membrane</keyword>
<feature type="transmembrane region" description="Helical" evidence="1">
    <location>
        <begin position="125"/>
        <end position="148"/>
    </location>
</feature>
<evidence type="ECO:0000256" key="1">
    <source>
        <dbReference type="SAM" id="Phobius"/>
    </source>
</evidence>
<name>A0A5N6K3A3_MONLA</name>
<reference evidence="2 3" key="1">
    <citation type="submission" date="2019-06" db="EMBL/GenBank/DDBJ databases">
        <title>Genome Sequence of the Brown Rot Fungal Pathogen Monilinia laxa.</title>
        <authorList>
            <person name="De Miccolis Angelini R.M."/>
            <person name="Landi L."/>
            <person name="Abate D."/>
            <person name="Pollastro S."/>
            <person name="Romanazzi G."/>
            <person name="Faretra F."/>
        </authorList>
    </citation>
    <scope>NUCLEOTIDE SEQUENCE [LARGE SCALE GENOMIC DNA]</scope>
    <source>
        <strain evidence="2 3">Mlax316</strain>
    </source>
</reference>
<accession>A0A5N6K3A3</accession>
<feature type="transmembrane region" description="Helical" evidence="1">
    <location>
        <begin position="154"/>
        <end position="174"/>
    </location>
</feature>
<evidence type="ECO:0000313" key="3">
    <source>
        <dbReference type="Proteomes" id="UP000326757"/>
    </source>
</evidence>
<keyword evidence="1" id="KW-0812">Transmembrane</keyword>
<dbReference type="OrthoDB" id="3490330at2759"/>
<organism evidence="2 3">
    <name type="scientific">Monilinia laxa</name>
    <name type="common">Brown rot fungus</name>
    <name type="synonym">Sclerotinia laxa</name>
    <dbReference type="NCBI Taxonomy" id="61186"/>
    <lineage>
        <taxon>Eukaryota</taxon>
        <taxon>Fungi</taxon>
        <taxon>Dikarya</taxon>
        <taxon>Ascomycota</taxon>
        <taxon>Pezizomycotina</taxon>
        <taxon>Leotiomycetes</taxon>
        <taxon>Helotiales</taxon>
        <taxon>Sclerotiniaceae</taxon>
        <taxon>Monilinia</taxon>
    </lineage>
</organism>
<dbReference type="EMBL" id="VIGI01000008">
    <property type="protein sequence ID" value="KAB8296783.1"/>
    <property type="molecule type" value="Genomic_DNA"/>
</dbReference>
<sequence>MGSPDYAALPRESSDSDRYLSHTLDTYRTSLGYTHQPQGRSIALNHVLILRLVNLSFALPSFIIFVRQGHEKYIGADIFLMLIMIFNTVRILHLFISSVFHITVEITRGSWQGRLSVRPNGARTTNVLDCLLASGLGIAMIGGMVGNWRNHRVVGGIVLAFFTMAIQYIIALPIKNQSFTLKFHCHRENGDNEEGQIRLSNEIH</sequence>
<keyword evidence="3" id="KW-1185">Reference proteome</keyword>
<dbReference type="Proteomes" id="UP000326757">
    <property type="component" value="Unassembled WGS sequence"/>
</dbReference>
<gene>
    <name evidence="2" type="ORF">EYC80_002200</name>
</gene>
<comment type="caution">
    <text evidence="2">The sequence shown here is derived from an EMBL/GenBank/DDBJ whole genome shotgun (WGS) entry which is preliminary data.</text>
</comment>
<protein>
    <submittedName>
        <fullName evidence="2">Uncharacterized protein</fullName>
    </submittedName>
</protein>
<feature type="transmembrane region" description="Helical" evidence="1">
    <location>
        <begin position="78"/>
        <end position="104"/>
    </location>
</feature>
<keyword evidence="1" id="KW-1133">Transmembrane helix</keyword>
<dbReference type="AlphaFoldDB" id="A0A5N6K3A3"/>
<proteinExistence type="predicted"/>
<evidence type="ECO:0000313" key="2">
    <source>
        <dbReference type="EMBL" id="KAB8296783.1"/>
    </source>
</evidence>